<protein>
    <recommendedName>
        <fullName evidence="4">HIG1 domain-containing protein</fullName>
    </recommendedName>
</protein>
<gene>
    <name evidence="2" type="ORF">HYPSUDRAFT_81720</name>
</gene>
<dbReference type="EMBL" id="KN817518">
    <property type="protein sequence ID" value="KJA30102.1"/>
    <property type="molecule type" value="Genomic_DNA"/>
</dbReference>
<evidence type="ECO:0000313" key="2">
    <source>
        <dbReference type="EMBL" id="KJA30102.1"/>
    </source>
</evidence>
<proteinExistence type="predicted"/>
<reference evidence="3" key="1">
    <citation type="submission" date="2014-04" db="EMBL/GenBank/DDBJ databases">
        <title>Evolutionary Origins and Diversification of the Mycorrhizal Mutualists.</title>
        <authorList>
            <consortium name="DOE Joint Genome Institute"/>
            <consortium name="Mycorrhizal Genomics Consortium"/>
            <person name="Kohler A."/>
            <person name="Kuo A."/>
            <person name="Nagy L.G."/>
            <person name="Floudas D."/>
            <person name="Copeland A."/>
            <person name="Barry K.W."/>
            <person name="Cichocki N."/>
            <person name="Veneault-Fourrey C."/>
            <person name="LaButti K."/>
            <person name="Lindquist E.A."/>
            <person name="Lipzen A."/>
            <person name="Lundell T."/>
            <person name="Morin E."/>
            <person name="Murat C."/>
            <person name="Riley R."/>
            <person name="Ohm R."/>
            <person name="Sun H."/>
            <person name="Tunlid A."/>
            <person name="Henrissat B."/>
            <person name="Grigoriev I.V."/>
            <person name="Hibbett D.S."/>
            <person name="Martin F."/>
        </authorList>
    </citation>
    <scope>NUCLEOTIDE SEQUENCE [LARGE SCALE GENOMIC DNA]</scope>
    <source>
        <strain evidence="3">FD-334 SS-4</strain>
    </source>
</reference>
<accession>A0A0D2LPQ3</accession>
<dbReference type="AlphaFoldDB" id="A0A0D2LPQ3"/>
<organism evidence="2 3">
    <name type="scientific">Hypholoma sublateritium (strain FD-334 SS-4)</name>
    <dbReference type="NCBI Taxonomy" id="945553"/>
    <lineage>
        <taxon>Eukaryota</taxon>
        <taxon>Fungi</taxon>
        <taxon>Dikarya</taxon>
        <taxon>Basidiomycota</taxon>
        <taxon>Agaricomycotina</taxon>
        <taxon>Agaricomycetes</taxon>
        <taxon>Agaricomycetidae</taxon>
        <taxon>Agaricales</taxon>
        <taxon>Agaricineae</taxon>
        <taxon>Strophariaceae</taxon>
        <taxon>Hypholoma</taxon>
    </lineage>
</organism>
<dbReference type="Proteomes" id="UP000054270">
    <property type="component" value="Unassembled WGS sequence"/>
</dbReference>
<name>A0A0D2LPQ3_HYPSF</name>
<keyword evidence="1" id="KW-0812">Transmembrane</keyword>
<evidence type="ECO:0000256" key="1">
    <source>
        <dbReference type="SAM" id="Phobius"/>
    </source>
</evidence>
<evidence type="ECO:0000313" key="3">
    <source>
        <dbReference type="Proteomes" id="UP000054270"/>
    </source>
</evidence>
<dbReference type="OMA" id="LGHYTWP"/>
<dbReference type="OrthoDB" id="3356019at2759"/>
<feature type="transmembrane region" description="Helical" evidence="1">
    <location>
        <begin position="25"/>
        <end position="44"/>
    </location>
</feature>
<sequence length="126" mass="14113">MSRRSQQKEAAEEAYQLQTRAGIEGAARTTAIGLGLAVIGHHLWPAFRRQTVAIKGFLVSGFTIFGLVFGAERALVEFENKKRREENALRQEARIALARRGLIGTETEIAQWRTEQASERTNKTES</sequence>
<keyword evidence="1" id="KW-1133">Transmembrane helix</keyword>
<evidence type="ECO:0008006" key="4">
    <source>
        <dbReference type="Google" id="ProtNLM"/>
    </source>
</evidence>
<keyword evidence="1" id="KW-0472">Membrane</keyword>
<keyword evidence="3" id="KW-1185">Reference proteome</keyword>
<feature type="transmembrane region" description="Helical" evidence="1">
    <location>
        <begin position="56"/>
        <end position="76"/>
    </location>
</feature>